<gene>
    <name evidence="1" type="ORF">NQ176_g6630</name>
</gene>
<keyword evidence="2" id="KW-1185">Reference proteome</keyword>
<accession>A0ACC1N3B6</accession>
<name>A0ACC1N3B6_9HYPO</name>
<dbReference type="Proteomes" id="UP001143910">
    <property type="component" value="Unassembled WGS sequence"/>
</dbReference>
<organism evidence="1 2">
    <name type="scientific">Zarea fungicola</name>
    <dbReference type="NCBI Taxonomy" id="93591"/>
    <lineage>
        <taxon>Eukaryota</taxon>
        <taxon>Fungi</taxon>
        <taxon>Dikarya</taxon>
        <taxon>Ascomycota</taxon>
        <taxon>Pezizomycotina</taxon>
        <taxon>Sordariomycetes</taxon>
        <taxon>Hypocreomycetidae</taxon>
        <taxon>Hypocreales</taxon>
        <taxon>Cordycipitaceae</taxon>
        <taxon>Zarea</taxon>
    </lineage>
</organism>
<sequence>MNSNQSHHGQPGGAPYDRDREMDDRHRAIQQHEEMARRDQERERERERDRENNSQFQSAHQSSAGSIPIHQPVASRTSGAIHSPGGLLANYNGSTSSVPIGGSFVMFDQIGRRDMSVTLTRVVVVLGSTTMGSSR</sequence>
<reference evidence="1" key="1">
    <citation type="submission" date="2022-08" db="EMBL/GenBank/DDBJ databases">
        <title>Genome Sequence of Lecanicillium fungicola.</title>
        <authorList>
            <person name="Buettner E."/>
        </authorList>
    </citation>
    <scope>NUCLEOTIDE SEQUENCE</scope>
    <source>
        <strain evidence="1">Babe33</strain>
    </source>
</reference>
<evidence type="ECO:0000313" key="2">
    <source>
        <dbReference type="Proteomes" id="UP001143910"/>
    </source>
</evidence>
<proteinExistence type="predicted"/>
<protein>
    <submittedName>
        <fullName evidence="1">Uncharacterized protein</fullName>
    </submittedName>
</protein>
<evidence type="ECO:0000313" key="1">
    <source>
        <dbReference type="EMBL" id="KAJ2973397.1"/>
    </source>
</evidence>
<comment type="caution">
    <text evidence="1">The sequence shown here is derived from an EMBL/GenBank/DDBJ whole genome shotgun (WGS) entry which is preliminary data.</text>
</comment>
<dbReference type="EMBL" id="JANJQO010000980">
    <property type="protein sequence ID" value="KAJ2973397.1"/>
    <property type="molecule type" value="Genomic_DNA"/>
</dbReference>